<dbReference type="Gene3D" id="3.90.1750.10">
    <property type="entry name" value="Hect, E3 ligase catalytic domains"/>
    <property type="match status" value="1"/>
</dbReference>
<dbReference type="CDD" id="cd00078">
    <property type="entry name" value="HECTc"/>
    <property type="match status" value="1"/>
</dbReference>
<dbReference type="SUPFAM" id="SSF56204">
    <property type="entry name" value="Hect, E3 ligase catalytic domain"/>
    <property type="match status" value="1"/>
</dbReference>
<dbReference type="FunFam" id="3.30.2410.10:FF:000011">
    <property type="entry name" value="Putative Ubiquitin-protein ligase E3C"/>
    <property type="match status" value="1"/>
</dbReference>
<feature type="domain" description="HECT" evidence="7">
    <location>
        <begin position="572"/>
        <end position="805"/>
    </location>
</feature>
<dbReference type="InterPro" id="IPR035983">
    <property type="entry name" value="Hect_E3_ubiquitin_ligase"/>
</dbReference>
<reference evidence="8" key="1">
    <citation type="submission" date="2020-11" db="EMBL/GenBank/DDBJ databases">
        <authorList>
            <consortium name="DOE Joint Genome Institute"/>
            <person name="Ahrendt S."/>
            <person name="Riley R."/>
            <person name="Andreopoulos W."/>
            <person name="Labutti K."/>
            <person name="Pangilinan J."/>
            <person name="Ruiz-Duenas F.J."/>
            <person name="Barrasa J.M."/>
            <person name="Sanchez-Garcia M."/>
            <person name="Camarero S."/>
            <person name="Miyauchi S."/>
            <person name="Serrano A."/>
            <person name="Linde D."/>
            <person name="Babiker R."/>
            <person name="Drula E."/>
            <person name="Ayuso-Fernandez I."/>
            <person name="Pacheco R."/>
            <person name="Padilla G."/>
            <person name="Ferreira P."/>
            <person name="Barriuso J."/>
            <person name="Kellner H."/>
            <person name="Castanera R."/>
            <person name="Alfaro M."/>
            <person name="Ramirez L."/>
            <person name="Pisabarro A.G."/>
            <person name="Kuo A."/>
            <person name="Tritt A."/>
            <person name="Lipzen A."/>
            <person name="He G."/>
            <person name="Yan M."/>
            <person name="Ng V."/>
            <person name="Cullen D."/>
            <person name="Martin F."/>
            <person name="Rosso M.-N."/>
            <person name="Henrissat B."/>
            <person name="Hibbett D."/>
            <person name="Martinez A.T."/>
            <person name="Grigoriev I.V."/>
        </authorList>
    </citation>
    <scope>NUCLEOTIDE SEQUENCE</scope>
    <source>
        <strain evidence="8">MF-IS2</strain>
    </source>
</reference>
<dbReference type="PANTHER" id="PTHR45700">
    <property type="entry name" value="UBIQUITIN-PROTEIN LIGASE E3C"/>
    <property type="match status" value="1"/>
</dbReference>
<evidence type="ECO:0000256" key="1">
    <source>
        <dbReference type="ARBA" id="ARBA00000885"/>
    </source>
</evidence>
<dbReference type="Pfam" id="PF00632">
    <property type="entry name" value="HECT"/>
    <property type="match status" value="1"/>
</dbReference>
<dbReference type="GO" id="GO:0000209">
    <property type="term" value="P:protein polyubiquitination"/>
    <property type="evidence" value="ECO:0007669"/>
    <property type="project" value="InterPro"/>
</dbReference>
<sequence>MIPFFGDEHRRRINLGGASATAGERDVLRRARQEREERRELRRRQENALKLQAWWRGISEVRRTRRDLRRTFEADPTSVTGLRCVVLMGHDEEVLGQWSCAMSGENLLGPLKGKNAESWLVLLRQASVLILDSVARYPMASCAVAHLSVLNMLLEGTEVANSVLDYLLQRNFYPLLAQAICSTPVESKSTPALAPIIQLATAPLSTFPANAPQFASALALAFQHILSIPLLPNRLPLPSISALASRLPWAQLPILRPSICDLVQSLSIVSRIHLIANIYMFASPQLPRFPSQAVGTYIKLLASLMNSLPVNALDPDAAAKKRSAQSQILQVDPDSDSEDGHGQTIITVTTVSSFSESPLPKLDSRTLKRLGSIPSANHITTLFTAASKSDTVLLDYVVLLLSLIIVWPSQRDGLLNTVAGLGSGGLIRILYRQYVIRSQLGLSNVSLNDPSNKAFWPALILLTDLYSKALLTMGDDEFFSETGATRNPLALDDLRRFSKQLLNIAVTLFWREEYTSLGQQLVTPDLKCPWETVREKITRCLVAIHARDSRKQFVPRDHWLVESEIDLQSFWLGKQSFLDDLASLDPELYNGLIFLKHYTGNPEDLSLNFTVAVDEFGVTKSIDLIPDGSETPVTKENRLTYIYLISHYRLSKQIKLQSNAFFEGLSEMIDPKWLRMFNQQEVQILLGGVNSPIMLEDLRQNTNYGGLYDDAHPTIRLFWKVVNAFTEDQKRALLRFVTSCSRPPLLGFKELVPNFSIRDAGSDELRLPTASTCVNLLKLPRYTTEKRLRDKLVQAIYSNAGFDLS</sequence>
<evidence type="ECO:0000256" key="3">
    <source>
        <dbReference type="ARBA" id="ARBA00022679"/>
    </source>
</evidence>
<comment type="caution">
    <text evidence="8">The sequence shown here is derived from an EMBL/GenBank/DDBJ whole genome shotgun (WGS) entry which is preliminary data.</text>
</comment>
<proteinExistence type="predicted"/>
<dbReference type="SMART" id="SM00119">
    <property type="entry name" value="HECTc"/>
    <property type="match status" value="1"/>
</dbReference>
<evidence type="ECO:0000256" key="5">
    <source>
        <dbReference type="PROSITE-ProRule" id="PRU00104"/>
    </source>
</evidence>
<keyword evidence="3" id="KW-0808">Transferase</keyword>
<dbReference type="Gene3D" id="3.30.2410.10">
    <property type="entry name" value="Hect, E3 ligase catalytic domain"/>
    <property type="match status" value="1"/>
</dbReference>
<dbReference type="PROSITE" id="PS50237">
    <property type="entry name" value="HECT"/>
    <property type="match status" value="1"/>
</dbReference>
<dbReference type="Proteomes" id="UP000807342">
    <property type="component" value="Unassembled WGS sequence"/>
</dbReference>
<dbReference type="Gene3D" id="3.30.2160.10">
    <property type="entry name" value="Hect, E3 ligase catalytic domain"/>
    <property type="match status" value="1"/>
</dbReference>
<evidence type="ECO:0000256" key="4">
    <source>
        <dbReference type="ARBA" id="ARBA00022786"/>
    </source>
</evidence>
<keyword evidence="4 5" id="KW-0833">Ubl conjugation pathway</keyword>
<gene>
    <name evidence="8" type="ORF">P691DRAFT_734776</name>
</gene>
<dbReference type="EMBL" id="MU151294">
    <property type="protein sequence ID" value="KAF9445554.1"/>
    <property type="molecule type" value="Genomic_DNA"/>
</dbReference>
<feature type="coiled-coil region" evidence="6">
    <location>
        <begin position="24"/>
        <end position="51"/>
    </location>
</feature>
<evidence type="ECO:0000259" key="7">
    <source>
        <dbReference type="PROSITE" id="PS50237"/>
    </source>
</evidence>
<dbReference type="EC" id="2.3.2.26" evidence="2"/>
<dbReference type="FunFam" id="3.30.2160.10:FF:000002">
    <property type="entry name" value="Putative Ubiquitin-protein ligase E3C"/>
    <property type="match status" value="1"/>
</dbReference>
<dbReference type="OrthoDB" id="8068875at2759"/>
<feature type="active site" description="Glycyl thioester intermediate" evidence="5">
    <location>
        <position position="773"/>
    </location>
</feature>
<accession>A0A9P6C1I0</accession>
<dbReference type="AlphaFoldDB" id="A0A9P6C1I0"/>
<comment type="catalytic activity">
    <reaction evidence="1">
        <text>S-ubiquitinyl-[E2 ubiquitin-conjugating enzyme]-L-cysteine + [acceptor protein]-L-lysine = [E2 ubiquitin-conjugating enzyme]-L-cysteine + N(6)-ubiquitinyl-[acceptor protein]-L-lysine.</text>
        <dbReference type="EC" id="2.3.2.26"/>
    </reaction>
</comment>
<name>A0A9P6C1I0_9AGAR</name>
<evidence type="ECO:0000313" key="9">
    <source>
        <dbReference type="Proteomes" id="UP000807342"/>
    </source>
</evidence>
<dbReference type="GO" id="GO:0061630">
    <property type="term" value="F:ubiquitin protein ligase activity"/>
    <property type="evidence" value="ECO:0007669"/>
    <property type="project" value="UniProtKB-EC"/>
</dbReference>
<organism evidence="8 9">
    <name type="scientific">Macrolepiota fuliginosa MF-IS2</name>
    <dbReference type="NCBI Taxonomy" id="1400762"/>
    <lineage>
        <taxon>Eukaryota</taxon>
        <taxon>Fungi</taxon>
        <taxon>Dikarya</taxon>
        <taxon>Basidiomycota</taxon>
        <taxon>Agaricomycotina</taxon>
        <taxon>Agaricomycetes</taxon>
        <taxon>Agaricomycetidae</taxon>
        <taxon>Agaricales</taxon>
        <taxon>Agaricineae</taxon>
        <taxon>Agaricaceae</taxon>
        <taxon>Macrolepiota</taxon>
    </lineage>
</organism>
<dbReference type="GO" id="GO:0006511">
    <property type="term" value="P:ubiquitin-dependent protein catabolic process"/>
    <property type="evidence" value="ECO:0007669"/>
    <property type="project" value="TreeGrafter"/>
</dbReference>
<keyword evidence="6" id="KW-0175">Coiled coil</keyword>
<evidence type="ECO:0000313" key="8">
    <source>
        <dbReference type="EMBL" id="KAF9445554.1"/>
    </source>
</evidence>
<dbReference type="PANTHER" id="PTHR45700:SF2">
    <property type="entry name" value="UBIQUITIN-PROTEIN LIGASE E3C"/>
    <property type="match status" value="1"/>
</dbReference>
<evidence type="ECO:0000256" key="6">
    <source>
        <dbReference type="SAM" id="Coils"/>
    </source>
</evidence>
<evidence type="ECO:0000256" key="2">
    <source>
        <dbReference type="ARBA" id="ARBA00012485"/>
    </source>
</evidence>
<dbReference type="InterPro" id="IPR044611">
    <property type="entry name" value="E3A/B/C-like"/>
</dbReference>
<protein>
    <recommendedName>
        <fullName evidence="2">HECT-type E3 ubiquitin transferase</fullName>
        <ecNumber evidence="2">2.3.2.26</ecNumber>
    </recommendedName>
</protein>
<dbReference type="InterPro" id="IPR000569">
    <property type="entry name" value="HECT_dom"/>
</dbReference>
<keyword evidence="9" id="KW-1185">Reference proteome</keyword>